<evidence type="ECO:0000259" key="7">
    <source>
        <dbReference type="Pfam" id="PF14322"/>
    </source>
</evidence>
<dbReference type="InterPro" id="IPR033985">
    <property type="entry name" value="SusD-like_N"/>
</dbReference>
<evidence type="ECO:0000256" key="5">
    <source>
        <dbReference type="ARBA" id="ARBA00023237"/>
    </source>
</evidence>
<keyword evidence="4" id="KW-0472">Membrane</keyword>
<feature type="domain" description="RagB/SusD" evidence="6">
    <location>
        <begin position="272"/>
        <end position="529"/>
    </location>
</feature>
<evidence type="ECO:0000313" key="8">
    <source>
        <dbReference type="EMBL" id="PXY42439.1"/>
    </source>
</evidence>
<dbReference type="AlphaFoldDB" id="A0A2V4BTN9"/>
<accession>A0A2V4BTN9</accession>
<dbReference type="RefSeq" id="WP_110305408.1">
    <property type="nucleotide sequence ID" value="NZ_QJHK01000002.1"/>
</dbReference>
<evidence type="ECO:0000313" key="9">
    <source>
        <dbReference type="Proteomes" id="UP000247903"/>
    </source>
</evidence>
<name>A0A2V4BTN9_9FLAO</name>
<dbReference type="InterPro" id="IPR011990">
    <property type="entry name" value="TPR-like_helical_dom_sf"/>
</dbReference>
<keyword evidence="9" id="KW-1185">Reference proteome</keyword>
<dbReference type="EMBL" id="QJHK01000002">
    <property type="protein sequence ID" value="PXY42439.1"/>
    <property type="molecule type" value="Genomic_DNA"/>
</dbReference>
<organism evidence="8 9">
    <name type="scientific">Flavobacterium cheongpyeongense</name>
    <dbReference type="NCBI Taxonomy" id="2212651"/>
    <lineage>
        <taxon>Bacteria</taxon>
        <taxon>Pseudomonadati</taxon>
        <taxon>Bacteroidota</taxon>
        <taxon>Flavobacteriia</taxon>
        <taxon>Flavobacteriales</taxon>
        <taxon>Flavobacteriaceae</taxon>
        <taxon>Flavobacterium</taxon>
    </lineage>
</organism>
<evidence type="ECO:0000259" key="6">
    <source>
        <dbReference type="Pfam" id="PF07980"/>
    </source>
</evidence>
<comment type="subcellular location">
    <subcellularLocation>
        <location evidence="1">Cell outer membrane</location>
    </subcellularLocation>
</comment>
<dbReference type="InterPro" id="IPR012944">
    <property type="entry name" value="SusD_RagB_dom"/>
</dbReference>
<dbReference type="OrthoDB" id="5694214at2"/>
<evidence type="ECO:0000256" key="4">
    <source>
        <dbReference type="ARBA" id="ARBA00023136"/>
    </source>
</evidence>
<evidence type="ECO:0000256" key="3">
    <source>
        <dbReference type="ARBA" id="ARBA00022729"/>
    </source>
</evidence>
<sequence length="543" mass="61396">MKTKNIFYRVLLIALPFVYTSCSDLLDVEPEDRITKENFYKTESDFQAATGPLYNKVWFDFNDKFYYGLGDGRSANLYAPFSDYVYPFTDLTETGLTGPLVSAWASLYNVVQQSNNVIIGISGSTVDANVKNKYIAEARFMRGTAYWYLASLWGDVIISTDPKELVKNPVVNKNPLKDVYEFAMRDLEYAAKYLPAQAGQSGRLTKYSAFGMLSRVYLSYSGVSDNPNSGTRNEEYLDLAKKAALKVINEGPYVLMDNYADLYKIENNNNTESMFALQWVPNGDYGVTNTQQAYFAFSSDITGDDAAWGYWTRASYDVLKEYEPTDNRRKATWMADDDFYAEINKSNGGFTVDHGKDFLTVKKGVVGSTKDNSKITRMNSALNTYMLRLGEVYLNYAEAALGNNASTSDATALMGVNKLRLRANVGTKSSLTYNDIIHERRVELCMEGQYWYDLVRRSYYKQQEVINYITGQNRGTITPILYDTPTNTVSVDASKSTSPRAIGVIDATIFVLPYPESELIQNPLLRENPVPYKFTEDRITDLF</sequence>
<comment type="caution">
    <text evidence="8">The sequence shown here is derived from an EMBL/GenBank/DDBJ whole genome shotgun (WGS) entry which is preliminary data.</text>
</comment>
<proteinExistence type="inferred from homology"/>
<dbReference type="SUPFAM" id="SSF48452">
    <property type="entry name" value="TPR-like"/>
    <property type="match status" value="1"/>
</dbReference>
<comment type="similarity">
    <text evidence="2">Belongs to the SusD family.</text>
</comment>
<keyword evidence="5" id="KW-0998">Cell outer membrane</keyword>
<gene>
    <name evidence="8" type="ORF">DMB65_02900</name>
</gene>
<dbReference type="Pfam" id="PF07980">
    <property type="entry name" value="SusD_RagB"/>
    <property type="match status" value="1"/>
</dbReference>
<reference evidence="8 9" key="1">
    <citation type="submission" date="2018-05" db="EMBL/GenBank/DDBJ databases">
        <title>Flavobacterium sp. strain IMCC34759, incomplete genome.</title>
        <authorList>
            <person name="Joung Y."/>
            <person name="Cho J."/>
        </authorList>
    </citation>
    <scope>NUCLEOTIDE SEQUENCE [LARGE SCALE GENOMIC DNA]</scope>
    <source>
        <strain evidence="8 9">IMCC34759</strain>
    </source>
</reference>
<evidence type="ECO:0000256" key="1">
    <source>
        <dbReference type="ARBA" id="ARBA00004442"/>
    </source>
</evidence>
<dbReference type="Pfam" id="PF14322">
    <property type="entry name" value="SusD-like_3"/>
    <property type="match status" value="1"/>
</dbReference>
<dbReference type="Proteomes" id="UP000247903">
    <property type="component" value="Unassembled WGS sequence"/>
</dbReference>
<evidence type="ECO:0000256" key="2">
    <source>
        <dbReference type="ARBA" id="ARBA00006275"/>
    </source>
</evidence>
<protein>
    <submittedName>
        <fullName evidence="8">RagB/SusD family nutrient uptake outer membrane protein</fullName>
    </submittedName>
</protein>
<dbReference type="GO" id="GO:0009279">
    <property type="term" value="C:cell outer membrane"/>
    <property type="evidence" value="ECO:0007669"/>
    <property type="project" value="UniProtKB-SubCell"/>
</dbReference>
<keyword evidence="3" id="KW-0732">Signal</keyword>
<dbReference type="Gene3D" id="1.25.40.390">
    <property type="match status" value="1"/>
</dbReference>
<feature type="domain" description="SusD-like N-terminal" evidence="7">
    <location>
        <begin position="101"/>
        <end position="218"/>
    </location>
</feature>